<organism evidence="1 2">
    <name type="scientific">Agromyces allii</name>
    <dbReference type="NCBI Taxonomy" id="393607"/>
    <lineage>
        <taxon>Bacteria</taxon>
        <taxon>Bacillati</taxon>
        <taxon>Actinomycetota</taxon>
        <taxon>Actinomycetes</taxon>
        <taxon>Micrococcales</taxon>
        <taxon>Microbacteriaceae</taxon>
        <taxon>Agromyces</taxon>
    </lineage>
</organism>
<evidence type="ECO:0000313" key="2">
    <source>
        <dbReference type="Proteomes" id="UP001499954"/>
    </source>
</evidence>
<dbReference type="Proteomes" id="UP001499954">
    <property type="component" value="Unassembled WGS sequence"/>
</dbReference>
<sequence>MSTEDGQVDVADETRAAIDAIEALTLDERAAAYLSLAERLRVELEHSDPSRQSD</sequence>
<dbReference type="EMBL" id="BAAAMK010000011">
    <property type="protein sequence ID" value="GAA1965904.1"/>
    <property type="molecule type" value="Genomic_DNA"/>
</dbReference>
<reference evidence="2" key="1">
    <citation type="journal article" date="2019" name="Int. J. Syst. Evol. Microbiol.">
        <title>The Global Catalogue of Microorganisms (GCM) 10K type strain sequencing project: providing services to taxonomists for standard genome sequencing and annotation.</title>
        <authorList>
            <consortium name="The Broad Institute Genomics Platform"/>
            <consortium name="The Broad Institute Genome Sequencing Center for Infectious Disease"/>
            <person name="Wu L."/>
            <person name="Ma J."/>
        </authorList>
    </citation>
    <scope>NUCLEOTIDE SEQUENCE [LARGE SCALE GENOMIC DNA]</scope>
    <source>
        <strain evidence="2">JCM 13584</strain>
    </source>
</reference>
<dbReference type="RefSeq" id="WP_157414473.1">
    <property type="nucleotide sequence ID" value="NZ_BAAAMK010000011.1"/>
</dbReference>
<accession>A0ABP5CLX0</accession>
<protein>
    <submittedName>
        <fullName evidence="1">Uncharacterized protein</fullName>
    </submittedName>
</protein>
<keyword evidence="2" id="KW-1185">Reference proteome</keyword>
<proteinExistence type="predicted"/>
<gene>
    <name evidence="1" type="ORF">GCM10009717_35940</name>
</gene>
<evidence type="ECO:0000313" key="1">
    <source>
        <dbReference type="EMBL" id="GAA1965904.1"/>
    </source>
</evidence>
<name>A0ABP5CLX0_9MICO</name>
<comment type="caution">
    <text evidence="1">The sequence shown here is derived from an EMBL/GenBank/DDBJ whole genome shotgun (WGS) entry which is preliminary data.</text>
</comment>